<feature type="transmembrane region" description="Helical" evidence="8">
    <location>
        <begin position="380"/>
        <end position="399"/>
    </location>
</feature>
<feature type="transmembrane region" description="Helical" evidence="8">
    <location>
        <begin position="405"/>
        <end position="428"/>
    </location>
</feature>
<evidence type="ECO:0000256" key="2">
    <source>
        <dbReference type="ARBA" id="ARBA00008821"/>
    </source>
</evidence>
<reference evidence="9" key="2">
    <citation type="submission" date="2020-04" db="EMBL/GenBank/DDBJ databases">
        <authorList>
            <person name="Alexandrino P."/>
            <person name="Mendonca T."/>
            <person name="Guaman L."/>
            <person name="Cherix J."/>
            <person name="Lozano-Sakalauskas G."/>
            <person name="Fujita A."/>
            <person name="Filho E.R."/>
            <person name="Long P."/>
            <person name="Padilla G."/>
            <person name="Taciro M.K."/>
            <person name="Gomez J.G."/>
            <person name="Silva L.F."/>
            <person name="Torres M."/>
        </authorList>
    </citation>
    <scope>NUCLEOTIDE SEQUENCE</scope>
    <source>
        <strain evidence="9">LMG 19450</strain>
    </source>
</reference>
<evidence type="ECO:0000256" key="8">
    <source>
        <dbReference type="SAM" id="Phobius"/>
    </source>
</evidence>
<feature type="transmembrane region" description="Helical" evidence="8">
    <location>
        <begin position="319"/>
        <end position="337"/>
    </location>
</feature>
<evidence type="ECO:0000313" key="10">
    <source>
        <dbReference type="Proteomes" id="UP000030460"/>
    </source>
</evidence>
<dbReference type="Proteomes" id="UP000030460">
    <property type="component" value="Unassembled WGS sequence"/>
</dbReference>
<evidence type="ECO:0000256" key="4">
    <source>
        <dbReference type="ARBA" id="ARBA00022475"/>
    </source>
</evidence>
<sequence>MTKAQQVHPVDERLPLVKLMLFGLQHVLVVAASPITAVFLVAKALGLSSALTVDLISATFLVCGIGTLLQSFGPLRFGARLPFIMVPGGAPVVLFVLIAQQTDLRTAAGATILTGLFYFLLLPVFRRCLRFFPRIVIGTMLILVAVNLIRIYGVVIVGRPGTAEFGSPAGIGLALATVAFTVLFAKLFKGMLGQLAVLLGLLAGAALASALGLMSFASVWSGALVTLPTPLPFGMPRFDLFAALPLLIFSVISMAEATGQTVAIAEIVGKEIDPRVAVPQTIRADALMSMVGGLFGTSLIITSSENIGIVEATGIRSRFVTAMAGALLIVIALLAPLSRLANAIPAAVVGGTALIVFSIIGVMGINLLRQVDLRARANMYTLAAALTMGILPIVVPGVYSRFPATLQIVLGNGLAMGALTAVIVNLIFEHLSLRWRPRTSRTSRTAHAAHASHAAGALEATVNETPSCH</sequence>
<keyword evidence="10" id="KW-1185">Reference proteome</keyword>
<dbReference type="AlphaFoldDB" id="A0A8T6ZEK1"/>
<feature type="transmembrane region" description="Helical" evidence="8">
    <location>
        <begin position="48"/>
        <end position="69"/>
    </location>
</feature>
<evidence type="ECO:0000256" key="7">
    <source>
        <dbReference type="ARBA" id="ARBA00023136"/>
    </source>
</evidence>
<feature type="transmembrane region" description="Helical" evidence="8">
    <location>
        <begin position="240"/>
        <end position="265"/>
    </location>
</feature>
<keyword evidence="5 8" id="KW-0812">Transmembrane</keyword>
<organism evidence="9 10">
    <name type="scientific">Paraburkholderia sacchari</name>
    <dbReference type="NCBI Taxonomy" id="159450"/>
    <lineage>
        <taxon>Bacteria</taxon>
        <taxon>Pseudomonadati</taxon>
        <taxon>Pseudomonadota</taxon>
        <taxon>Betaproteobacteria</taxon>
        <taxon>Burkholderiales</taxon>
        <taxon>Burkholderiaceae</taxon>
        <taxon>Paraburkholderia</taxon>
    </lineage>
</organism>
<reference evidence="9" key="1">
    <citation type="journal article" date="2015" name="Genome Announc.">
        <title>Draft Genome Sequence of the Polyhydroxyalkanoate-Producing Bacterium Burkholderia sacchari LMG 19450 Isolated from Brazilian Sugarcane Plantation Soil.</title>
        <authorList>
            <person name="Alexandrino P.M."/>
            <person name="Mendonca T.T."/>
            <person name="Guaman Bautista L.P."/>
            <person name="Cherix J."/>
            <person name="Lozano-Sakalauskas G.C."/>
            <person name="Fujita A."/>
            <person name="Ramos Filho E."/>
            <person name="Long P."/>
            <person name="Padilla G."/>
            <person name="Taciro M.K."/>
            <person name="Gomez J.G."/>
            <person name="Silva L.F."/>
        </authorList>
    </citation>
    <scope>NUCLEOTIDE SEQUENCE</scope>
    <source>
        <strain evidence="9">LMG 19450</strain>
    </source>
</reference>
<comment type="subcellular location">
    <subcellularLocation>
        <location evidence="1">Cell membrane</location>
        <topology evidence="1">Multi-pass membrane protein</topology>
    </subcellularLocation>
</comment>
<feature type="transmembrane region" description="Helical" evidence="8">
    <location>
        <begin position="81"/>
        <end position="100"/>
    </location>
</feature>
<dbReference type="EMBL" id="JTDB02000004">
    <property type="protein sequence ID" value="NLP62700.1"/>
    <property type="molecule type" value="Genomic_DNA"/>
</dbReference>
<feature type="transmembrane region" description="Helical" evidence="8">
    <location>
        <begin position="343"/>
        <end position="368"/>
    </location>
</feature>
<dbReference type="NCBIfam" id="NF037981">
    <property type="entry name" value="NCS2_1"/>
    <property type="match status" value="1"/>
</dbReference>
<evidence type="ECO:0000256" key="3">
    <source>
        <dbReference type="ARBA" id="ARBA00022448"/>
    </source>
</evidence>
<dbReference type="PANTHER" id="PTHR42810:SF4">
    <property type="entry name" value="URIC ACID TRANSPORTER UACT"/>
    <property type="match status" value="1"/>
</dbReference>
<keyword evidence="6 8" id="KW-1133">Transmembrane helix</keyword>
<evidence type="ECO:0000256" key="5">
    <source>
        <dbReference type="ARBA" id="ARBA00022692"/>
    </source>
</evidence>
<comment type="similarity">
    <text evidence="2">Belongs to the nucleobase:cation symporter-2 (NCS2) (TC 2.A.40) family.</text>
</comment>
<feature type="transmembrane region" description="Helical" evidence="8">
    <location>
        <begin position="106"/>
        <end position="125"/>
    </location>
</feature>
<feature type="transmembrane region" description="Helical" evidence="8">
    <location>
        <begin position="21"/>
        <end position="42"/>
    </location>
</feature>
<dbReference type="InterPro" id="IPR006043">
    <property type="entry name" value="NCS2"/>
</dbReference>
<name>A0A8T6ZEK1_9BURK</name>
<comment type="caution">
    <text evidence="9">The sequence shown here is derived from an EMBL/GenBank/DDBJ whole genome shotgun (WGS) entry which is preliminary data.</text>
</comment>
<keyword evidence="7 8" id="KW-0472">Membrane</keyword>
<dbReference type="PANTHER" id="PTHR42810">
    <property type="entry name" value="PURINE PERMEASE C1399.01C-RELATED"/>
    <property type="match status" value="1"/>
</dbReference>
<feature type="transmembrane region" description="Helical" evidence="8">
    <location>
        <begin position="137"/>
        <end position="157"/>
    </location>
</feature>
<dbReference type="OrthoDB" id="9805749at2"/>
<evidence type="ECO:0000256" key="6">
    <source>
        <dbReference type="ARBA" id="ARBA00022989"/>
    </source>
</evidence>
<proteinExistence type="inferred from homology"/>
<keyword evidence="4" id="KW-1003">Cell membrane</keyword>
<keyword evidence="3" id="KW-0813">Transport</keyword>
<accession>A0A8T6ZEK1</accession>
<gene>
    <name evidence="9" type="ORF">NH14_016305</name>
</gene>
<evidence type="ECO:0000313" key="9">
    <source>
        <dbReference type="EMBL" id="NLP62700.1"/>
    </source>
</evidence>
<dbReference type="InterPro" id="IPR006042">
    <property type="entry name" value="Xan_ur_permease"/>
</dbReference>
<feature type="transmembrane region" description="Helical" evidence="8">
    <location>
        <begin position="169"/>
        <end position="188"/>
    </location>
</feature>
<protein>
    <submittedName>
        <fullName evidence="9">Uracil-xanthine permease</fullName>
    </submittedName>
</protein>
<dbReference type="GO" id="GO:0042907">
    <property type="term" value="F:xanthine transmembrane transporter activity"/>
    <property type="evidence" value="ECO:0007669"/>
    <property type="project" value="TreeGrafter"/>
</dbReference>
<dbReference type="Pfam" id="PF00860">
    <property type="entry name" value="Xan_ur_permease"/>
    <property type="match status" value="1"/>
</dbReference>
<evidence type="ECO:0000256" key="1">
    <source>
        <dbReference type="ARBA" id="ARBA00004651"/>
    </source>
</evidence>
<feature type="transmembrane region" description="Helical" evidence="8">
    <location>
        <begin position="195"/>
        <end position="220"/>
    </location>
</feature>
<dbReference type="RefSeq" id="WP_084225338.1">
    <property type="nucleotide sequence ID" value="NZ_CADFGF010000008.1"/>
</dbReference>
<dbReference type="PROSITE" id="PS01116">
    <property type="entry name" value="XANTH_URACIL_PERMASE"/>
    <property type="match status" value="1"/>
</dbReference>
<dbReference type="GO" id="GO:0005886">
    <property type="term" value="C:plasma membrane"/>
    <property type="evidence" value="ECO:0007669"/>
    <property type="project" value="UniProtKB-SubCell"/>
</dbReference>